<organism evidence="2 3">
    <name type="scientific">Corynebacterium appendicis CIP 107643</name>
    <dbReference type="NCBI Taxonomy" id="1161099"/>
    <lineage>
        <taxon>Bacteria</taxon>
        <taxon>Bacillati</taxon>
        <taxon>Actinomycetota</taxon>
        <taxon>Actinomycetes</taxon>
        <taxon>Mycobacteriales</taxon>
        <taxon>Corynebacteriaceae</taxon>
        <taxon>Corynebacterium</taxon>
    </lineage>
</organism>
<dbReference type="STRING" id="1161099.SAMN05444817_103200"/>
<feature type="region of interest" description="Disordered" evidence="1">
    <location>
        <begin position="169"/>
        <end position="211"/>
    </location>
</feature>
<evidence type="ECO:0000256" key="1">
    <source>
        <dbReference type="SAM" id="MobiDB-lite"/>
    </source>
</evidence>
<dbReference type="AlphaFoldDB" id="A0A1N7J2R3"/>
<gene>
    <name evidence="2" type="ORF">SAMN05444817_103200</name>
</gene>
<dbReference type="Proteomes" id="UP000186292">
    <property type="component" value="Unassembled WGS sequence"/>
</dbReference>
<sequence>MSGHTLNRTAIYRSIGRVEFIGLSVTLTYQDLVRDDLPVAVTMAGLTHGINTLLDLPGATFLRRARHYELGPLTLEDARTALSDTARDGRRRTHGSVQQGLPLPRSVAGVPILGSCRRSRHGPHQCPLGVGRNFARPRTAGGSHAPASFAGGTRPTVCGRYPPDRWNTFRQWRLSRPTPARATSQRLRSRSTSAVPRRRSPIFGPASSSAI</sequence>
<dbReference type="EMBL" id="FTOF01000003">
    <property type="protein sequence ID" value="SIS43527.1"/>
    <property type="molecule type" value="Genomic_DNA"/>
</dbReference>
<reference evidence="3" key="1">
    <citation type="submission" date="2017-01" db="EMBL/GenBank/DDBJ databases">
        <authorList>
            <person name="Varghese N."/>
            <person name="Submissions S."/>
        </authorList>
    </citation>
    <scope>NUCLEOTIDE SEQUENCE [LARGE SCALE GENOMIC DNA]</scope>
    <source>
        <strain evidence="3">DSM 44531</strain>
    </source>
</reference>
<protein>
    <submittedName>
        <fullName evidence="2">Uncharacterized protein</fullName>
    </submittedName>
</protein>
<name>A0A1N7J2R3_9CORY</name>
<accession>A0A1N7J2R3</accession>
<feature type="compositionally biased region" description="Polar residues" evidence="1">
    <location>
        <begin position="181"/>
        <end position="194"/>
    </location>
</feature>
<evidence type="ECO:0000313" key="2">
    <source>
        <dbReference type="EMBL" id="SIS43527.1"/>
    </source>
</evidence>
<evidence type="ECO:0000313" key="3">
    <source>
        <dbReference type="Proteomes" id="UP000186292"/>
    </source>
</evidence>
<feature type="region of interest" description="Disordered" evidence="1">
    <location>
        <begin position="137"/>
        <end position="157"/>
    </location>
</feature>
<keyword evidence="3" id="KW-1185">Reference proteome</keyword>
<proteinExistence type="predicted"/>